<organism evidence="2 3">
    <name type="scientific">Janibacter indicus</name>
    <dbReference type="NCBI Taxonomy" id="857417"/>
    <lineage>
        <taxon>Bacteria</taxon>
        <taxon>Bacillati</taxon>
        <taxon>Actinomycetota</taxon>
        <taxon>Actinomycetes</taxon>
        <taxon>Micrococcales</taxon>
        <taxon>Intrasporangiaceae</taxon>
        <taxon>Janibacter</taxon>
    </lineage>
</organism>
<dbReference type="EMBL" id="FWXN01000017">
    <property type="protein sequence ID" value="SMC95284.1"/>
    <property type="molecule type" value="Genomic_DNA"/>
</dbReference>
<sequence length="78" mass="7991">MKAPARLGLYGLVLVAVFAVAGFTANAVIPEETVQSWAEDTAQNTHHDEGDNMDTAGHEGQPGDTAPLGLGGGEVRGC</sequence>
<evidence type="ECO:0000313" key="3">
    <source>
        <dbReference type="Proteomes" id="UP000192634"/>
    </source>
</evidence>
<evidence type="ECO:0000256" key="1">
    <source>
        <dbReference type="SAM" id="MobiDB-lite"/>
    </source>
</evidence>
<protein>
    <submittedName>
        <fullName evidence="2">Uncharacterized protein</fullName>
    </submittedName>
</protein>
<reference evidence="2 3" key="1">
    <citation type="submission" date="2017-04" db="EMBL/GenBank/DDBJ databases">
        <authorList>
            <person name="Afonso C.L."/>
            <person name="Miller P.J."/>
            <person name="Scott M.A."/>
            <person name="Spackman E."/>
            <person name="Goraichik I."/>
            <person name="Dimitrov K.M."/>
            <person name="Suarez D.L."/>
            <person name="Swayne D.E."/>
        </authorList>
    </citation>
    <scope>NUCLEOTIDE SEQUENCE [LARGE SCALE GENOMIC DNA]</scope>
    <source>
        <strain evidence="2 3">CGMCC 1.12511</strain>
    </source>
</reference>
<accession>A0A1W2DDC2</accession>
<dbReference type="RefSeq" id="WP_234993911.1">
    <property type="nucleotide sequence ID" value="NZ_FWXN01000017.1"/>
</dbReference>
<feature type="compositionally biased region" description="Gly residues" evidence="1">
    <location>
        <begin position="69"/>
        <end position="78"/>
    </location>
</feature>
<feature type="region of interest" description="Disordered" evidence="1">
    <location>
        <begin position="38"/>
        <end position="78"/>
    </location>
</feature>
<name>A0A1W2DDC2_9MICO</name>
<gene>
    <name evidence="2" type="ORF">SAMN06296429_1171</name>
</gene>
<dbReference type="AlphaFoldDB" id="A0A1W2DDC2"/>
<dbReference type="Proteomes" id="UP000192634">
    <property type="component" value="Unassembled WGS sequence"/>
</dbReference>
<evidence type="ECO:0000313" key="2">
    <source>
        <dbReference type="EMBL" id="SMC95284.1"/>
    </source>
</evidence>
<proteinExistence type="predicted"/>